<keyword evidence="2" id="KW-1185">Reference proteome</keyword>
<proteinExistence type="predicted"/>
<comment type="caution">
    <text evidence="1">The sequence shown here is derived from an EMBL/GenBank/DDBJ whole genome shotgun (WGS) entry which is preliminary data.</text>
</comment>
<protein>
    <submittedName>
        <fullName evidence="1">Uncharacterized protein</fullName>
    </submittedName>
</protein>
<dbReference type="VEuPathDB" id="VectorBase:HLOH_062278"/>
<evidence type="ECO:0000313" key="1">
    <source>
        <dbReference type="EMBL" id="KAH9377166.1"/>
    </source>
</evidence>
<dbReference type="EMBL" id="JABSTR010000008">
    <property type="protein sequence ID" value="KAH9377166.1"/>
    <property type="molecule type" value="Genomic_DNA"/>
</dbReference>
<evidence type="ECO:0000313" key="2">
    <source>
        <dbReference type="Proteomes" id="UP000821853"/>
    </source>
</evidence>
<dbReference type="AlphaFoldDB" id="A0A9J6GFE4"/>
<organism evidence="1 2">
    <name type="scientific">Haemaphysalis longicornis</name>
    <name type="common">Bush tick</name>
    <dbReference type="NCBI Taxonomy" id="44386"/>
    <lineage>
        <taxon>Eukaryota</taxon>
        <taxon>Metazoa</taxon>
        <taxon>Ecdysozoa</taxon>
        <taxon>Arthropoda</taxon>
        <taxon>Chelicerata</taxon>
        <taxon>Arachnida</taxon>
        <taxon>Acari</taxon>
        <taxon>Parasitiformes</taxon>
        <taxon>Ixodida</taxon>
        <taxon>Ixodoidea</taxon>
        <taxon>Ixodidae</taxon>
        <taxon>Haemaphysalinae</taxon>
        <taxon>Haemaphysalis</taxon>
    </lineage>
</organism>
<reference evidence="1 2" key="1">
    <citation type="journal article" date="2020" name="Cell">
        <title>Large-Scale Comparative Analyses of Tick Genomes Elucidate Their Genetic Diversity and Vector Capacities.</title>
        <authorList>
            <consortium name="Tick Genome and Microbiome Consortium (TIGMIC)"/>
            <person name="Jia N."/>
            <person name="Wang J."/>
            <person name="Shi W."/>
            <person name="Du L."/>
            <person name="Sun Y."/>
            <person name="Zhan W."/>
            <person name="Jiang J.F."/>
            <person name="Wang Q."/>
            <person name="Zhang B."/>
            <person name="Ji P."/>
            <person name="Bell-Sakyi L."/>
            <person name="Cui X.M."/>
            <person name="Yuan T.T."/>
            <person name="Jiang B.G."/>
            <person name="Yang W.F."/>
            <person name="Lam T.T."/>
            <person name="Chang Q.C."/>
            <person name="Ding S.J."/>
            <person name="Wang X.J."/>
            <person name="Zhu J.G."/>
            <person name="Ruan X.D."/>
            <person name="Zhao L."/>
            <person name="Wei J.T."/>
            <person name="Ye R.Z."/>
            <person name="Que T.C."/>
            <person name="Du C.H."/>
            <person name="Zhou Y.H."/>
            <person name="Cheng J.X."/>
            <person name="Dai P.F."/>
            <person name="Guo W.B."/>
            <person name="Han X.H."/>
            <person name="Huang E.J."/>
            <person name="Li L.F."/>
            <person name="Wei W."/>
            <person name="Gao Y.C."/>
            <person name="Liu J.Z."/>
            <person name="Shao H.Z."/>
            <person name="Wang X."/>
            <person name="Wang C.C."/>
            <person name="Yang T.C."/>
            <person name="Huo Q.B."/>
            <person name="Li W."/>
            <person name="Chen H.Y."/>
            <person name="Chen S.E."/>
            <person name="Zhou L.G."/>
            <person name="Ni X.B."/>
            <person name="Tian J.H."/>
            <person name="Sheng Y."/>
            <person name="Liu T."/>
            <person name="Pan Y.S."/>
            <person name="Xia L.Y."/>
            <person name="Li J."/>
            <person name="Zhao F."/>
            <person name="Cao W.C."/>
        </authorList>
    </citation>
    <scope>NUCLEOTIDE SEQUENCE [LARGE SCALE GENOMIC DNA]</scope>
    <source>
        <strain evidence="1">HaeL-2018</strain>
    </source>
</reference>
<dbReference type="Proteomes" id="UP000821853">
    <property type="component" value="Unassembled WGS sequence"/>
</dbReference>
<dbReference type="Gene3D" id="1.20.5.110">
    <property type="match status" value="1"/>
</dbReference>
<accession>A0A9J6GFE4</accession>
<sequence length="108" mass="11947">MAGAGRGKVGANPFLDDEVEEDVDDFTFLSSAKKGSSTYSTSAGQNLRNQQWEQQREQLLLERQQLEDSILQSSNSAVRVLYDTEQVGIATAEVGTTPLRPAFRLLLR</sequence>
<name>A0A9J6GFE4_HAELO</name>
<gene>
    <name evidence="1" type="ORF">HPB48_017920</name>
</gene>